<dbReference type="PROSITE" id="PS01230">
    <property type="entry name" value="TRMA_1"/>
    <property type="match status" value="1"/>
</dbReference>
<dbReference type="AlphaFoldDB" id="A0A812NCE9"/>
<dbReference type="InterPro" id="IPR010280">
    <property type="entry name" value="U5_MeTrfase_fam"/>
</dbReference>
<dbReference type="GO" id="GO:0008757">
    <property type="term" value="F:S-adenosylmethionine-dependent methyltransferase activity"/>
    <property type="evidence" value="ECO:0007669"/>
    <property type="project" value="UniProtKB-ARBA"/>
</dbReference>
<keyword evidence="1 4" id="KW-0489">Methyltransferase</keyword>
<dbReference type="SUPFAM" id="SSF53335">
    <property type="entry name" value="S-adenosyl-L-methionine-dependent methyltransferases"/>
    <property type="match status" value="1"/>
</dbReference>
<comment type="similarity">
    <text evidence="4">Belongs to the class I-like SAM-binding methyltransferase superfamily. RNA M5U methyltransferase family.</text>
</comment>
<evidence type="ECO:0000256" key="2">
    <source>
        <dbReference type="ARBA" id="ARBA00022679"/>
    </source>
</evidence>
<dbReference type="PROSITE" id="PS51687">
    <property type="entry name" value="SAM_MT_RNA_M5U"/>
    <property type="match status" value="1"/>
</dbReference>
<feature type="binding site" evidence="4">
    <location>
        <position position="52"/>
    </location>
    <ligand>
        <name>S-adenosyl-L-methionine</name>
        <dbReference type="ChEBI" id="CHEBI:59789"/>
    </ligand>
</feature>
<organism evidence="6 7">
    <name type="scientific">Symbiodinium pilosum</name>
    <name type="common">Dinoflagellate</name>
    <dbReference type="NCBI Taxonomy" id="2952"/>
    <lineage>
        <taxon>Eukaryota</taxon>
        <taxon>Sar</taxon>
        <taxon>Alveolata</taxon>
        <taxon>Dinophyceae</taxon>
        <taxon>Suessiales</taxon>
        <taxon>Symbiodiniaceae</taxon>
        <taxon>Symbiodinium</taxon>
    </lineage>
</organism>
<evidence type="ECO:0000256" key="5">
    <source>
        <dbReference type="PROSITE-ProRule" id="PRU10015"/>
    </source>
</evidence>
<comment type="caution">
    <text evidence="6">The sequence shown here is derived from an EMBL/GenBank/DDBJ whole genome shotgun (WGS) entry which is preliminary data.</text>
</comment>
<evidence type="ECO:0000256" key="1">
    <source>
        <dbReference type="ARBA" id="ARBA00022603"/>
    </source>
</evidence>
<gene>
    <name evidence="6" type="ORF">SPIL2461_LOCUS6875</name>
</gene>
<dbReference type="InterPro" id="IPR030391">
    <property type="entry name" value="MeTrfase_TrmA_CS"/>
</dbReference>
<reference evidence="6" key="1">
    <citation type="submission" date="2021-02" db="EMBL/GenBank/DDBJ databases">
        <authorList>
            <person name="Dougan E. K."/>
            <person name="Rhodes N."/>
            <person name="Thang M."/>
            <person name="Chan C."/>
        </authorList>
    </citation>
    <scope>NUCLEOTIDE SEQUENCE</scope>
</reference>
<evidence type="ECO:0000256" key="3">
    <source>
        <dbReference type="ARBA" id="ARBA00022691"/>
    </source>
</evidence>
<sequence length="127" mass="13732">MSQQVEATAVRVARRNASERRSVAEFLAADAADGLAQVATVVPPEDAVAILDPPRQGLTVEARKALASWSPRRVIYVSCDCATQARDLKDLTDAGYTLKSATPFDLFPQTRHLEVVVTLERDLGPGI</sequence>
<dbReference type="Pfam" id="PF05958">
    <property type="entry name" value="tRNA_U5-meth_tr"/>
    <property type="match status" value="1"/>
</dbReference>
<dbReference type="Proteomes" id="UP000649617">
    <property type="component" value="Unassembled WGS sequence"/>
</dbReference>
<dbReference type="GO" id="GO:0008173">
    <property type="term" value="F:RNA methyltransferase activity"/>
    <property type="evidence" value="ECO:0007669"/>
    <property type="project" value="InterPro"/>
</dbReference>
<feature type="active site" description="Nucleophile" evidence="4">
    <location>
        <position position="79"/>
    </location>
</feature>
<feature type="active site" evidence="5">
    <location>
        <position position="79"/>
    </location>
</feature>
<protein>
    <submittedName>
        <fullName evidence="6">Uncharacterized protein</fullName>
    </submittedName>
</protein>
<dbReference type="InterPro" id="IPR030390">
    <property type="entry name" value="MeTrfase_TrmA_AS"/>
</dbReference>
<keyword evidence="7" id="KW-1185">Reference proteome</keyword>
<evidence type="ECO:0000313" key="6">
    <source>
        <dbReference type="EMBL" id="CAE7304325.1"/>
    </source>
</evidence>
<dbReference type="GO" id="GO:0009451">
    <property type="term" value="P:RNA modification"/>
    <property type="evidence" value="ECO:0007669"/>
    <property type="project" value="UniProtKB-ARBA"/>
</dbReference>
<name>A0A812NCE9_SYMPI</name>
<evidence type="ECO:0000313" key="7">
    <source>
        <dbReference type="Proteomes" id="UP000649617"/>
    </source>
</evidence>
<dbReference type="PROSITE" id="PS01231">
    <property type="entry name" value="TRMA_2"/>
    <property type="match status" value="1"/>
</dbReference>
<keyword evidence="2 4" id="KW-0808">Transferase</keyword>
<accession>A0A812NCE9</accession>
<dbReference type="GO" id="GO:0032259">
    <property type="term" value="P:methylation"/>
    <property type="evidence" value="ECO:0007669"/>
    <property type="project" value="UniProtKB-KW"/>
</dbReference>
<proteinExistence type="inferred from homology"/>
<evidence type="ECO:0000256" key="4">
    <source>
        <dbReference type="PROSITE-ProRule" id="PRU01024"/>
    </source>
</evidence>
<keyword evidence="3 4" id="KW-0949">S-adenosyl-L-methionine</keyword>
<dbReference type="GO" id="GO:0006396">
    <property type="term" value="P:RNA processing"/>
    <property type="evidence" value="ECO:0007669"/>
    <property type="project" value="InterPro"/>
</dbReference>
<comment type="caution">
    <text evidence="4">Lacks conserved residue(s) required for the propagation of feature annotation.</text>
</comment>
<dbReference type="InterPro" id="IPR029063">
    <property type="entry name" value="SAM-dependent_MTases_sf"/>
</dbReference>
<dbReference type="OrthoDB" id="442193at2759"/>
<dbReference type="PANTHER" id="PTHR11061">
    <property type="entry name" value="RNA M5U METHYLTRANSFERASE"/>
    <property type="match status" value="1"/>
</dbReference>
<dbReference type="Gene3D" id="3.40.50.150">
    <property type="entry name" value="Vaccinia Virus protein VP39"/>
    <property type="match status" value="1"/>
</dbReference>
<dbReference type="EMBL" id="CAJNIZ010010657">
    <property type="protein sequence ID" value="CAE7304325.1"/>
    <property type="molecule type" value="Genomic_DNA"/>
</dbReference>
<dbReference type="PANTHER" id="PTHR11061:SF30">
    <property type="entry name" value="TRNA (URACIL(54)-C(5))-METHYLTRANSFERASE"/>
    <property type="match status" value="1"/>
</dbReference>